<dbReference type="OrthoDB" id="95395at2"/>
<dbReference type="eggNOG" id="COG0358">
    <property type="taxonomic scope" value="Bacteria"/>
</dbReference>
<reference evidence="2 3" key="1">
    <citation type="journal article" date="2009" name="Stand. Genomic Sci.">
        <title>Complete genome sequence of Streptobacillus moniliformis type strain (9901T).</title>
        <authorList>
            <person name="Nolan M."/>
            <person name="Gronow S."/>
            <person name="Lapidus A."/>
            <person name="Ivanova N."/>
            <person name="Copeland A."/>
            <person name="Lucas S."/>
            <person name="Del Rio T.G."/>
            <person name="Chen F."/>
            <person name="Tice H."/>
            <person name="Pitluck S."/>
            <person name="Cheng J.F."/>
            <person name="Sims D."/>
            <person name="Meincke L."/>
            <person name="Bruce D."/>
            <person name="Goodwin L."/>
            <person name="Brettin T."/>
            <person name="Han C."/>
            <person name="Detter J.C."/>
            <person name="Ovchinikova G."/>
            <person name="Pati A."/>
            <person name="Mavromatis K."/>
            <person name="Mikhailova N."/>
            <person name="Chen A."/>
            <person name="Palaniappan K."/>
            <person name="Land M."/>
            <person name="Hauser L."/>
            <person name="Chang Y.J."/>
            <person name="Jeffries C.D."/>
            <person name="Rohde M."/>
            <person name="Sproer C."/>
            <person name="Goker M."/>
            <person name="Bristow J."/>
            <person name="Eisen J.A."/>
            <person name="Markowitz V."/>
            <person name="Hugenholtz P."/>
            <person name="Kyrpides N.C."/>
            <person name="Klenk H.P."/>
            <person name="Chain P."/>
        </authorList>
    </citation>
    <scope>NUCLEOTIDE SEQUENCE [LARGE SCALE GENOMIC DNA]</scope>
    <source>
        <strain evidence="3">ATCC 14647 / DSM 12112 / NCTC 10651 / 9901</strain>
    </source>
</reference>
<evidence type="ECO:0000313" key="3">
    <source>
        <dbReference type="Proteomes" id="UP000002072"/>
    </source>
</evidence>
<proteinExistence type="predicted"/>
<dbReference type="AlphaFoldDB" id="D1AYG1"/>
<evidence type="ECO:0000313" key="2">
    <source>
        <dbReference type="EMBL" id="ACZ01337.1"/>
    </source>
</evidence>
<dbReference type="Proteomes" id="UP000002072">
    <property type="component" value="Chromosome"/>
</dbReference>
<organism evidence="2 3">
    <name type="scientific">Streptobacillus moniliformis (strain ATCC 14647 / DSM 12112 / NCTC 10651 / 9901)</name>
    <dbReference type="NCBI Taxonomy" id="519441"/>
    <lineage>
        <taxon>Bacteria</taxon>
        <taxon>Fusobacteriati</taxon>
        <taxon>Fusobacteriota</taxon>
        <taxon>Fusobacteriia</taxon>
        <taxon>Fusobacteriales</taxon>
        <taxon>Leptotrichiaceae</taxon>
        <taxon>Streptobacillus</taxon>
    </lineage>
</organism>
<sequence length="311" mass="37245">MEMNTDRSNINLKDLLEYLGEDIIPHGRRHFKLRKHDSLIISGNKFYWNSKGIGGNYFSLLKELYGLNNKEIWKTTQSFLDAVEYGDFIPSKTKVDKEKIEYKIYEKKNKLDDIKEYLCEKRGINPEFIDSLYYNKLLYMDYKENIIFVIKDKNEKAIGEEIIGTGNIKYRRNTSESKGFNITRRDINKNPKVNNLYVFEGTIDMLSYIQLFQKEINDKWKDENVRFLTLSGLREDIFENYIEDIKNVYVCTDNDVAGDNFFKKLEAKYQDINFYREKSIEKDWNDDLQKLKTKEKENVWVKNENKEVMER</sequence>
<protein>
    <recommendedName>
        <fullName evidence="1">DUF3991 domain-containing protein</fullName>
    </recommendedName>
</protein>
<name>D1AYG1_STRM9</name>
<dbReference type="SUPFAM" id="SSF57783">
    <property type="entry name" value="Zinc beta-ribbon"/>
    <property type="match status" value="1"/>
</dbReference>
<gene>
    <name evidence="2" type="ordered locus">Smon_0870</name>
</gene>
<dbReference type="RefSeq" id="WP_012858886.1">
    <property type="nucleotide sequence ID" value="NC_013515.1"/>
</dbReference>
<dbReference type="EMBL" id="CP001779">
    <property type="protein sequence ID" value="ACZ01337.1"/>
    <property type="molecule type" value="Genomic_DNA"/>
</dbReference>
<dbReference type="Pfam" id="PF13154">
    <property type="entry name" value="DUF3991"/>
    <property type="match status" value="1"/>
</dbReference>
<dbReference type="GeneID" id="29672798"/>
<dbReference type="KEGG" id="smf:Smon_0870"/>
<dbReference type="InterPro" id="IPR025054">
    <property type="entry name" value="DUF3991"/>
</dbReference>
<dbReference type="Gene3D" id="3.40.1360.10">
    <property type="match status" value="1"/>
</dbReference>
<dbReference type="STRING" id="519441.Smon_0870"/>
<accession>D1AYG1</accession>
<evidence type="ECO:0000259" key="1">
    <source>
        <dbReference type="Pfam" id="PF13154"/>
    </source>
</evidence>
<keyword evidence="3" id="KW-1185">Reference proteome</keyword>
<dbReference type="Pfam" id="PF13155">
    <property type="entry name" value="Toprim_2"/>
    <property type="match status" value="1"/>
</dbReference>
<feature type="domain" description="DUF3991" evidence="1">
    <location>
        <begin position="116"/>
        <end position="186"/>
    </location>
</feature>
<dbReference type="HOGENOM" id="CLU_027621_2_1_0"/>